<protein>
    <submittedName>
        <fullName evidence="1">Uncharacterized protein</fullName>
    </submittedName>
</protein>
<name>A0A285CY31_9BACI</name>
<dbReference type="AlphaFoldDB" id="A0A285CY31"/>
<sequence>MKIHRSAEPISEVIQMKKEKNNNLTYKKTEEYGIRTDLDSAHPYNTVDRYAGDSVNEHKELEKVNESFAEKEISQVFNNS</sequence>
<dbReference type="Proteomes" id="UP000219546">
    <property type="component" value="Unassembled WGS sequence"/>
</dbReference>
<accession>A0A285CY31</accession>
<organism evidence="1 2">
    <name type="scientific">Bacillus oleivorans</name>
    <dbReference type="NCBI Taxonomy" id="1448271"/>
    <lineage>
        <taxon>Bacteria</taxon>
        <taxon>Bacillati</taxon>
        <taxon>Bacillota</taxon>
        <taxon>Bacilli</taxon>
        <taxon>Bacillales</taxon>
        <taxon>Bacillaceae</taxon>
        <taxon>Bacillus</taxon>
    </lineage>
</organism>
<keyword evidence="2" id="KW-1185">Reference proteome</keyword>
<dbReference type="EMBL" id="OAOP01000006">
    <property type="protein sequence ID" value="SNX72450.1"/>
    <property type="molecule type" value="Genomic_DNA"/>
</dbReference>
<proteinExistence type="predicted"/>
<gene>
    <name evidence="1" type="ORF">SAMN05877753_10669</name>
</gene>
<evidence type="ECO:0000313" key="1">
    <source>
        <dbReference type="EMBL" id="SNX72450.1"/>
    </source>
</evidence>
<reference evidence="1 2" key="1">
    <citation type="submission" date="2017-08" db="EMBL/GenBank/DDBJ databases">
        <authorList>
            <person name="de Groot N.N."/>
        </authorList>
    </citation>
    <scope>NUCLEOTIDE SEQUENCE [LARGE SCALE GENOMIC DNA]</scope>
    <source>
        <strain evidence="1 2">JC228</strain>
    </source>
</reference>
<evidence type="ECO:0000313" key="2">
    <source>
        <dbReference type="Proteomes" id="UP000219546"/>
    </source>
</evidence>